<dbReference type="Proteomes" id="UP000811246">
    <property type="component" value="Chromosome 1"/>
</dbReference>
<accession>A0A922G2B0</accession>
<sequence length="106" mass="12805">MIYQTWFKSLNRRRHIIKIRKKSDSRIRNSLRLKEILILKENHISRDSEFVCLSIITNKSFLSRTISHKGTRDRLCSKFVTLNRWQMNKTKIPKSMNGLILRRYAK</sequence>
<proteinExistence type="predicted"/>
<protein>
    <submittedName>
        <fullName evidence="1">Uncharacterized protein</fullName>
    </submittedName>
</protein>
<reference evidence="1" key="1">
    <citation type="submission" date="2021-01" db="EMBL/GenBank/DDBJ databases">
        <authorList>
            <person name="Lovell J.T."/>
            <person name="Bentley N."/>
            <person name="Bhattarai G."/>
            <person name="Jenkins J.W."/>
            <person name="Sreedasyam A."/>
            <person name="Alarcon Y."/>
            <person name="Bock C."/>
            <person name="Boston L."/>
            <person name="Carlson J."/>
            <person name="Cervantes K."/>
            <person name="Clermont K."/>
            <person name="Krom N."/>
            <person name="Kubenka K."/>
            <person name="Mamidi S."/>
            <person name="Mattison C."/>
            <person name="Monteros M."/>
            <person name="Pisani C."/>
            <person name="Plott C."/>
            <person name="Rajasekar S."/>
            <person name="Rhein H.S."/>
            <person name="Rohla C."/>
            <person name="Song M."/>
            <person name="Hilaire R.S."/>
            <person name="Shu S."/>
            <person name="Wells L."/>
            <person name="Wang X."/>
            <person name="Webber J."/>
            <person name="Heerema R.J."/>
            <person name="Klein P."/>
            <person name="Conner P."/>
            <person name="Grauke L."/>
            <person name="Grimwood J."/>
            <person name="Schmutz J."/>
            <person name="Randall J.J."/>
        </authorList>
    </citation>
    <scope>NUCLEOTIDE SEQUENCE</scope>
    <source>
        <tissue evidence="1">Leaf</tissue>
    </source>
</reference>
<evidence type="ECO:0000313" key="2">
    <source>
        <dbReference type="Proteomes" id="UP000811246"/>
    </source>
</evidence>
<organism evidence="1 2">
    <name type="scientific">Carya illinoinensis</name>
    <name type="common">Pecan</name>
    <dbReference type="NCBI Taxonomy" id="32201"/>
    <lineage>
        <taxon>Eukaryota</taxon>
        <taxon>Viridiplantae</taxon>
        <taxon>Streptophyta</taxon>
        <taxon>Embryophyta</taxon>
        <taxon>Tracheophyta</taxon>
        <taxon>Spermatophyta</taxon>
        <taxon>Magnoliopsida</taxon>
        <taxon>eudicotyledons</taxon>
        <taxon>Gunneridae</taxon>
        <taxon>Pentapetalae</taxon>
        <taxon>rosids</taxon>
        <taxon>fabids</taxon>
        <taxon>Fagales</taxon>
        <taxon>Juglandaceae</taxon>
        <taxon>Carya</taxon>
    </lineage>
</organism>
<dbReference type="AlphaFoldDB" id="A0A922G2B0"/>
<name>A0A922G2B0_CARIL</name>
<evidence type="ECO:0000313" key="1">
    <source>
        <dbReference type="EMBL" id="KAG6731185.1"/>
    </source>
</evidence>
<gene>
    <name evidence="1" type="ORF">I3842_01G117100</name>
</gene>
<dbReference type="EMBL" id="CM031825">
    <property type="protein sequence ID" value="KAG6731185.1"/>
    <property type="molecule type" value="Genomic_DNA"/>
</dbReference>
<comment type="caution">
    <text evidence="1">The sequence shown here is derived from an EMBL/GenBank/DDBJ whole genome shotgun (WGS) entry which is preliminary data.</text>
</comment>